<feature type="domain" description="WGR" evidence="1">
    <location>
        <begin position="1"/>
        <end position="76"/>
    </location>
</feature>
<evidence type="ECO:0000259" key="1">
    <source>
        <dbReference type="PROSITE" id="PS51977"/>
    </source>
</evidence>
<comment type="caution">
    <text evidence="2">The sequence shown here is derived from an EMBL/GenBank/DDBJ whole genome shotgun (WGS) entry which is preliminary data.</text>
</comment>
<dbReference type="Proteomes" id="UP000600026">
    <property type="component" value="Unassembled WGS sequence"/>
</dbReference>
<dbReference type="InterPro" id="IPR049809">
    <property type="entry name" value="YehF/YfeS-like_WGR"/>
</dbReference>
<dbReference type="InterPro" id="IPR008893">
    <property type="entry name" value="WGR_domain"/>
</dbReference>
<dbReference type="SMART" id="SM00773">
    <property type="entry name" value="WGR"/>
    <property type="match status" value="1"/>
</dbReference>
<evidence type="ECO:0000313" key="2">
    <source>
        <dbReference type="EMBL" id="GHI86061.1"/>
    </source>
</evidence>
<dbReference type="AlphaFoldDB" id="A0A919LD55"/>
<dbReference type="Pfam" id="PF05406">
    <property type="entry name" value="WGR"/>
    <property type="match status" value="1"/>
</dbReference>
<dbReference type="CDD" id="cd07996">
    <property type="entry name" value="WGR_MMR_like"/>
    <property type="match status" value="1"/>
</dbReference>
<name>A0A919LD55_9ACTN</name>
<dbReference type="PROSITE" id="PS51977">
    <property type="entry name" value="WGR"/>
    <property type="match status" value="1"/>
</dbReference>
<keyword evidence="3" id="KW-1185">Reference proteome</keyword>
<reference evidence="2" key="1">
    <citation type="submission" date="2020-09" db="EMBL/GenBank/DDBJ databases">
        <title>Whole genome shotgun sequence of Streptomyces xanthophaeus NBRC 12829.</title>
        <authorList>
            <person name="Komaki H."/>
            <person name="Tamura T."/>
        </authorList>
    </citation>
    <scope>NUCLEOTIDE SEQUENCE</scope>
    <source>
        <strain evidence="2">NBRC 12829</strain>
    </source>
</reference>
<accession>A0A919LD55</accession>
<organism evidence="2 3">
    <name type="scientific">Streptomyces xanthophaeus</name>
    <dbReference type="NCBI Taxonomy" id="67385"/>
    <lineage>
        <taxon>Bacteria</taxon>
        <taxon>Bacillati</taxon>
        <taxon>Actinomycetota</taxon>
        <taxon>Actinomycetes</taxon>
        <taxon>Kitasatosporales</taxon>
        <taxon>Streptomycetaceae</taxon>
        <taxon>Streptomyces</taxon>
    </lineage>
</organism>
<proteinExistence type="predicted"/>
<dbReference type="InterPro" id="IPR025406">
    <property type="entry name" value="DUF4132"/>
</dbReference>
<dbReference type="EMBL" id="BNEE01000006">
    <property type="protein sequence ID" value="GHI86061.1"/>
    <property type="molecule type" value="Genomic_DNA"/>
</dbReference>
<dbReference type="Pfam" id="PF13569">
    <property type="entry name" value="DUF4132"/>
    <property type="match status" value="1"/>
</dbReference>
<sequence length="1208" mass="130606">MQRWEYVGESSAKFWEAQAEGASVTLRFGRSGAAGRTQVKEFASPAEATSYLVKAIAEKERKGYGKTGEQAAPARAAEAAETAGVTAASGAAAPELPDEDSFTLPAAWKRNLYPRRGGVPRTVPAASEDAPQEMDRLLRNHRDTVERVLTSRRSEPSLVEAARAHQGGSPDTVGAAVLATLLTSRQGGPELIADAWTVAFGLPFAACAAVELLEVQGSWHSHGSKNTLEAVAVCPENPMYAHRNHLKVTLDRIRALLSAADQVTYEAAVTALGRHRTSPRRRVSVSFLVPAEQDWVDDCCADPGTREHPHYLVREMLVCSLGRPEQVKAYGGRAEIGWPGWSAAVIATVAEGVGAAMAPLLNGELDGAYVGTDEVRTLAGALAELPTDEAFGLLLKRSGNKHVRPPLVTASRRFPVRSLRMLARASQGTDNAASLARQLLNTHVAAHRDLALAVLPTLPEDVAPVVAPLAHREGTVAEASPDALPELLTSPPWTRKRRAVSPPRVVEGLTAPAVGKVEWRPGEREAWAATDSWVAQWEPYRHPLEHFLNGLRNGVRLPAWDALGALTHGPAALVRPVLLHWQGTEHLYDGPRSFKPLVAAHGLAALPVCLRMVDRNPTTMAQVLLPFLDARVARVMADCLVRLKTAGQTARTWFARHGAEAAGLLVPDALGTPGEVRTAAERALTLIAANHGPDTVRQAASEYGTEAAEAIEVLLSCDPLETALPARLPKVADWAVPHALPQIRLVAGGAALPASAAAHVITMLALSKPGAAYPGLAFVRELCTKESLAAFVQALFGEWQLAGMPPKEAWTLHALGWFGDDDTVRSLTPVIRSWPGEGAHQRAVEGLDVLASIGTDVALMHLHGISQRVKFKALKLRAQEKITEVAAELGLSGEQLSDRLVPDLGLDADGSTVVDYGTRSFTVGFDERLAPYVRDATGRALKDLPKPGARDDAELAPAERKRFMALKKDVRTIASDQVRRLESAMVEGRTWTGEEFRRLFVEHPLVWHLVRRLVWLAADADGAVTAFRVAEDRTYADAEDEAVTVPDAATVSLAHPLHLSEAELASWSGLFADYEILQPFPQLGRPVFAVTEEEAGGARLTRFEGVKVPVGKLLGMQKRGWERGEPQDAGVERWFSRRLGPQCHLVIALDEGIAVGMVQEFPDQTLETIWLDRQPCDHWPSRTYPLKFADLDPVIVSEVLADLTELTS</sequence>
<dbReference type="RefSeq" id="WP_031140910.1">
    <property type="nucleotide sequence ID" value="NZ_BNEE01000006.1"/>
</dbReference>
<dbReference type="Gene3D" id="2.20.140.10">
    <property type="entry name" value="WGR domain"/>
    <property type="match status" value="1"/>
</dbReference>
<protein>
    <recommendedName>
        <fullName evidence="1">WGR domain-containing protein</fullName>
    </recommendedName>
</protein>
<evidence type="ECO:0000313" key="3">
    <source>
        <dbReference type="Proteomes" id="UP000600026"/>
    </source>
</evidence>
<dbReference type="OrthoDB" id="4554725at2"/>
<gene>
    <name evidence="2" type="ORF">Sxan_34250</name>
</gene>